<protein>
    <submittedName>
        <fullName evidence="1">Uncharacterized protein</fullName>
    </submittedName>
</protein>
<gene>
    <name evidence="1" type="ORF">KRR39_22410</name>
</gene>
<reference evidence="1" key="1">
    <citation type="submission" date="2021-06" db="EMBL/GenBank/DDBJ databases">
        <title>Complete genome sequence of Nocardioides sp. G188.</title>
        <authorList>
            <person name="Im W.-T."/>
        </authorList>
    </citation>
    <scope>NUCLEOTIDE SEQUENCE</scope>
    <source>
        <strain evidence="1">G188</strain>
    </source>
</reference>
<dbReference type="Proteomes" id="UP000683575">
    <property type="component" value="Chromosome"/>
</dbReference>
<accession>A0A975Y043</accession>
<organism evidence="1 2">
    <name type="scientific">Nocardioides panacis</name>
    <dbReference type="NCBI Taxonomy" id="2849501"/>
    <lineage>
        <taxon>Bacteria</taxon>
        <taxon>Bacillati</taxon>
        <taxon>Actinomycetota</taxon>
        <taxon>Actinomycetes</taxon>
        <taxon>Propionibacteriales</taxon>
        <taxon>Nocardioidaceae</taxon>
        <taxon>Nocardioides</taxon>
    </lineage>
</organism>
<dbReference type="EMBL" id="CP077062">
    <property type="protein sequence ID" value="QWZ08060.1"/>
    <property type="molecule type" value="Genomic_DNA"/>
</dbReference>
<evidence type="ECO:0000313" key="2">
    <source>
        <dbReference type="Proteomes" id="UP000683575"/>
    </source>
</evidence>
<dbReference type="RefSeq" id="WP_216939570.1">
    <property type="nucleotide sequence ID" value="NZ_CP077062.1"/>
</dbReference>
<dbReference type="KEGG" id="nps:KRR39_22410"/>
<dbReference type="AlphaFoldDB" id="A0A975Y043"/>
<name>A0A975Y043_9ACTN</name>
<keyword evidence="2" id="KW-1185">Reference proteome</keyword>
<proteinExistence type="predicted"/>
<sequence length="103" mass="11273">MTASTPHGESVVAAMCAALERYPWRRLTPGLFARLALAANDRHVVHLLLEGVAGTEVGTWENLEPVHLEDDRVDRLVDFLAGQHWTAQPLVVVCGLLHGALQD</sequence>
<evidence type="ECO:0000313" key="1">
    <source>
        <dbReference type="EMBL" id="QWZ08060.1"/>
    </source>
</evidence>